<dbReference type="SMART" id="SM00811">
    <property type="entry name" value="Alpha_kinase"/>
    <property type="match status" value="1"/>
</dbReference>
<dbReference type="SUPFAM" id="SSF56112">
    <property type="entry name" value="Protein kinase-like (PK-like)"/>
    <property type="match status" value="1"/>
</dbReference>
<dbReference type="GO" id="GO:1903013">
    <property type="term" value="P:response to differentiation-inducing factor 1"/>
    <property type="evidence" value="ECO:0007669"/>
    <property type="project" value="TreeGrafter"/>
</dbReference>
<dbReference type="OrthoDB" id="2658733at2759"/>
<reference evidence="8 9" key="1">
    <citation type="submission" date="2014-04" db="EMBL/GenBank/DDBJ databases">
        <authorList>
            <consortium name="DOE Joint Genome Institute"/>
            <person name="Kuo A."/>
            <person name="Kohler A."/>
            <person name="Nagy L.G."/>
            <person name="Floudas D."/>
            <person name="Copeland A."/>
            <person name="Barry K.W."/>
            <person name="Cichocki N."/>
            <person name="Veneault-Fourrey C."/>
            <person name="LaButti K."/>
            <person name="Lindquist E.A."/>
            <person name="Lipzen A."/>
            <person name="Lundell T."/>
            <person name="Morin E."/>
            <person name="Murat C."/>
            <person name="Sun H."/>
            <person name="Tunlid A."/>
            <person name="Henrissat B."/>
            <person name="Grigoriev I.V."/>
            <person name="Hibbett D.S."/>
            <person name="Martin F."/>
            <person name="Nordberg H.P."/>
            <person name="Cantor M.N."/>
            <person name="Hua S.X."/>
        </authorList>
    </citation>
    <scope>NUCLEOTIDE SEQUENCE [LARGE SCALE GENOMIC DNA]</scope>
    <source>
        <strain evidence="8 9">LaAM-08-1</strain>
    </source>
</reference>
<evidence type="ECO:0000256" key="3">
    <source>
        <dbReference type="ARBA" id="ARBA00022741"/>
    </source>
</evidence>
<accession>A0A0C9WH51</accession>
<dbReference type="InterPro" id="IPR011009">
    <property type="entry name" value="Kinase-like_dom_sf"/>
</dbReference>
<dbReference type="PANTHER" id="PTHR45992:SF2">
    <property type="entry name" value="EUKARYOTIC ELONGATION FACTOR 2 KINASE"/>
    <property type="match status" value="1"/>
</dbReference>
<dbReference type="Gene3D" id="3.20.200.10">
    <property type="entry name" value="MHCK/EF2 kinase"/>
    <property type="match status" value="1"/>
</dbReference>
<sequence>MAPHTKDLSIKMTTDGGPVCQQCKTAFPQGVTLAFVHNSGGRGFAGRLCCDGCKQYYFNKKLQEEKKNLAQSSWSKASRLEDQLQIHKNNAEAQRGTGDTFRASLLAQTVPLPENCGYQEAHKFYDEMRAHMASRAYASDVPEVISIKVDLKYMRSGKSTPVLIANIVETVGNVPVNIGVKDLKFVCYHTILPLFLRWSKGYPLSVDDVQLRNKKWVEFVPRDPDQNAVAEKFYIKAGKGGQKKFRAGQEEVHLALSTELVVEIEQHIEEVESGGKDQAKPNAQPASDSHWRDESSLAEGTTFARINAPSIPLHDTASPIPPLSSTSTSTKQRKQTFSAVEPSSLVPASFSLDQDRLRLALIGVREPGKKFVRELSWKVKDQNIIPATVYCPKVTLEDLLTEPTLLQQPATSEGFQAIRTTLTYPTDAKIRYGTFKLAFPATTTEVVVGTTCSVCLKQVFYSSGDLRKPCDEATQVKELTIEMACLIWAEQLLGLVYHFISETGLSQGEPSSSTSFAPQVPQFRFVGCGLAFSDDRNHIFLVEELINRSEGPFYKFINNRSARPLFELLPKDEEYQTRARFLAFAQHVQYVKTEGMVYFSDLQGSKHLLTDPQIITSSSDALVASDLPVNFGKGNLNHENFNAEHLCNEFCKYYGLKPFQESDSESRDLKEEKRLFIGPISESKCCRTSPSPILSRGLHTGLQSSMYRTKEMEISVEGKENARLE</sequence>
<keyword evidence="9" id="KW-1185">Reference proteome</keyword>
<dbReference type="GO" id="GO:0031037">
    <property type="term" value="P:myosin II filament disassembly"/>
    <property type="evidence" value="ECO:0007669"/>
    <property type="project" value="TreeGrafter"/>
</dbReference>
<dbReference type="HOGENOM" id="CLU_375953_0_0_1"/>
<evidence type="ECO:0000313" key="8">
    <source>
        <dbReference type="EMBL" id="KIJ90584.1"/>
    </source>
</evidence>
<organism evidence="8 9">
    <name type="scientific">Laccaria amethystina LaAM-08-1</name>
    <dbReference type="NCBI Taxonomy" id="1095629"/>
    <lineage>
        <taxon>Eukaryota</taxon>
        <taxon>Fungi</taxon>
        <taxon>Dikarya</taxon>
        <taxon>Basidiomycota</taxon>
        <taxon>Agaricomycotina</taxon>
        <taxon>Agaricomycetes</taxon>
        <taxon>Agaricomycetidae</taxon>
        <taxon>Agaricales</taxon>
        <taxon>Agaricineae</taxon>
        <taxon>Hydnangiaceae</taxon>
        <taxon>Laccaria</taxon>
    </lineage>
</organism>
<evidence type="ECO:0000256" key="2">
    <source>
        <dbReference type="ARBA" id="ARBA00022679"/>
    </source>
</evidence>
<dbReference type="InterPro" id="IPR051852">
    <property type="entry name" value="Alpha-type_PK"/>
</dbReference>
<dbReference type="GO" id="GO:0004674">
    <property type="term" value="F:protein serine/threonine kinase activity"/>
    <property type="evidence" value="ECO:0007669"/>
    <property type="project" value="UniProtKB-KW"/>
</dbReference>
<keyword evidence="2" id="KW-0808">Transferase</keyword>
<gene>
    <name evidence="8" type="ORF">K443DRAFT_126461</name>
</gene>
<evidence type="ECO:0000256" key="6">
    <source>
        <dbReference type="SAM" id="MobiDB-lite"/>
    </source>
</evidence>
<protein>
    <recommendedName>
        <fullName evidence="7">Alpha-type protein kinase domain-containing protein</fullName>
    </recommendedName>
</protein>
<dbReference type="AlphaFoldDB" id="A0A0C9WH51"/>
<reference evidence="9" key="2">
    <citation type="submission" date="2015-01" db="EMBL/GenBank/DDBJ databases">
        <title>Evolutionary Origins and Diversification of the Mycorrhizal Mutualists.</title>
        <authorList>
            <consortium name="DOE Joint Genome Institute"/>
            <consortium name="Mycorrhizal Genomics Consortium"/>
            <person name="Kohler A."/>
            <person name="Kuo A."/>
            <person name="Nagy L.G."/>
            <person name="Floudas D."/>
            <person name="Copeland A."/>
            <person name="Barry K.W."/>
            <person name="Cichocki N."/>
            <person name="Veneault-Fourrey C."/>
            <person name="LaButti K."/>
            <person name="Lindquist E.A."/>
            <person name="Lipzen A."/>
            <person name="Lundell T."/>
            <person name="Morin E."/>
            <person name="Murat C."/>
            <person name="Riley R."/>
            <person name="Ohm R."/>
            <person name="Sun H."/>
            <person name="Tunlid A."/>
            <person name="Henrissat B."/>
            <person name="Grigoriev I.V."/>
            <person name="Hibbett D.S."/>
            <person name="Martin F."/>
        </authorList>
    </citation>
    <scope>NUCLEOTIDE SEQUENCE [LARGE SCALE GENOMIC DNA]</scope>
    <source>
        <strain evidence="9">LaAM-08-1</strain>
    </source>
</reference>
<dbReference type="Pfam" id="PF02816">
    <property type="entry name" value="Alpha_kinase"/>
    <property type="match status" value="1"/>
</dbReference>
<proteinExistence type="predicted"/>
<dbReference type="EMBL" id="KN839148">
    <property type="protein sequence ID" value="KIJ90584.1"/>
    <property type="molecule type" value="Genomic_DNA"/>
</dbReference>
<keyword evidence="5" id="KW-0067">ATP-binding</keyword>
<evidence type="ECO:0000256" key="1">
    <source>
        <dbReference type="ARBA" id="ARBA00022527"/>
    </source>
</evidence>
<evidence type="ECO:0000313" key="9">
    <source>
        <dbReference type="Proteomes" id="UP000054477"/>
    </source>
</evidence>
<dbReference type="InterPro" id="IPR004166">
    <property type="entry name" value="a-kinase_dom"/>
</dbReference>
<evidence type="ECO:0000256" key="5">
    <source>
        <dbReference type="ARBA" id="ARBA00022840"/>
    </source>
</evidence>
<evidence type="ECO:0000256" key="4">
    <source>
        <dbReference type="ARBA" id="ARBA00022777"/>
    </source>
</evidence>
<feature type="domain" description="Alpha-type protein kinase" evidence="7">
    <location>
        <begin position="407"/>
        <end position="659"/>
    </location>
</feature>
<feature type="region of interest" description="Disordered" evidence="6">
    <location>
        <begin position="310"/>
        <end position="338"/>
    </location>
</feature>
<dbReference type="STRING" id="1095629.A0A0C9WH51"/>
<evidence type="ECO:0000259" key="7">
    <source>
        <dbReference type="PROSITE" id="PS51158"/>
    </source>
</evidence>
<dbReference type="GO" id="GO:0005524">
    <property type="term" value="F:ATP binding"/>
    <property type="evidence" value="ECO:0007669"/>
    <property type="project" value="UniProtKB-KW"/>
</dbReference>
<keyword evidence="3" id="KW-0547">Nucleotide-binding</keyword>
<keyword evidence="1" id="KW-0723">Serine/threonine-protein kinase</keyword>
<feature type="region of interest" description="Disordered" evidence="6">
    <location>
        <begin position="271"/>
        <end position="294"/>
    </location>
</feature>
<name>A0A0C9WH51_9AGAR</name>
<dbReference type="PROSITE" id="PS51158">
    <property type="entry name" value="ALPHA_KINASE"/>
    <property type="match status" value="1"/>
</dbReference>
<dbReference type="PANTHER" id="PTHR45992">
    <property type="entry name" value="EUKARYOTIC ELONGATION FACTOR 2 KINASE-RELATED"/>
    <property type="match status" value="1"/>
</dbReference>
<dbReference type="Proteomes" id="UP000054477">
    <property type="component" value="Unassembled WGS sequence"/>
</dbReference>
<keyword evidence="4" id="KW-0418">Kinase</keyword>